<evidence type="ECO:0000313" key="2">
    <source>
        <dbReference type="Proteomes" id="UP000886501"/>
    </source>
</evidence>
<dbReference type="EMBL" id="MU118105">
    <property type="protein sequence ID" value="KAF9645072.1"/>
    <property type="molecule type" value="Genomic_DNA"/>
</dbReference>
<reference evidence="1" key="1">
    <citation type="submission" date="2019-10" db="EMBL/GenBank/DDBJ databases">
        <authorList>
            <consortium name="DOE Joint Genome Institute"/>
            <person name="Kuo A."/>
            <person name="Miyauchi S."/>
            <person name="Kiss E."/>
            <person name="Drula E."/>
            <person name="Kohler A."/>
            <person name="Sanchez-Garcia M."/>
            <person name="Andreopoulos B."/>
            <person name="Barry K.W."/>
            <person name="Bonito G."/>
            <person name="Buee M."/>
            <person name="Carver A."/>
            <person name="Chen C."/>
            <person name="Cichocki N."/>
            <person name="Clum A."/>
            <person name="Culley D."/>
            <person name="Crous P.W."/>
            <person name="Fauchery L."/>
            <person name="Girlanda M."/>
            <person name="Hayes R."/>
            <person name="Keri Z."/>
            <person name="Labutti K."/>
            <person name="Lipzen A."/>
            <person name="Lombard V."/>
            <person name="Magnuson J."/>
            <person name="Maillard F."/>
            <person name="Morin E."/>
            <person name="Murat C."/>
            <person name="Nolan M."/>
            <person name="Ohm R."/>
            <person name="Pangilinan J."/>
            <person name="Pereira M."/>
            <person name="Perotto S."/>
            <person name="Peter M."/>
            <person name="Riley R."/>
            <person name="Sitrit Y."/>
            <person name="Stielow B."/>
            <person name="Szollosi G."/>
            <person name="Zifcakova L."/>
            <person name="Stursova M."/>
            <person name="Spatafora J.W."/>
            <person name="Tedersoo L."/>
            <person name="Vaario L.-M."/>
            <person name="Yamada A."/>
            <person name="Yan M."/>
            <person name="Wang P."/>
            <person name="Xu J."/>
            <person name="Bruns T."/>
            <person name="Baldrian P."/>
            <person name="Vilgalys R."/>
            <person name="Henrissat B."/>
            <person name="Grigoriev I.V."/>
            <person name="Hibbett D."/>
            <person name="Nagy L.G."/>
            <person name="Martin F.M."/>
        </authorList>
    </citation>
    <scope>NUCLEOTIDE SEQUENCE</scope>
    <source>
        <strain evidence="1">P2</strain>
    </source>
</reference>
<name>A0ACB6Z689_THEGA</name>
<evidence type="ECO:0000313" key="1">
    <source>
        <dbReference type="EMBL" id="KAF9645072.1"/>
    </source>
</evidence>
<proteinExistence type="predicted"/>
<comment type="caution">
    <text evidence="1">The sequence shown here is derived from an EMBL/GenBank/DDBJ whole genome shotgun (WGS) entry which is preliminary data.</text>
</comment>
<dbReference type="Proteomes" id="UP000886501">
    <property type="component" value="Unassembled WGS sequence"/>
</dbReference>
<sequence length="592" mass="66965">MSAGAITSQIGPGTGTRQNVTSREFRAAGLSKAHSLLRRHVTHVLNLPLRELWEFFPTEYALAEVRQHLVNVELLVDGKRKGVNRERLQKKKAGDTEYKIFQPVSEIFNQILAFVRSKQGHTAVLGMVHARYTALASTRSGGSSWPDAFLQMTSGPNKLEGKRGVYQWRDIACPFEYSFGKSNDTDDTDALINFFLILASSDATELGFDTNIKWISDTSDFDLGFTINGKVYETSRLLYDIGADAPYSCGTRVFEVKCKATQETRVIKDCWIEDRKGKEVEHTIVHKIKTAIGPDEFVNYFVDIIGHQRTDPTGGFLDVHKMLEKHAIHPRFRYQVVYKEKGESLYQVTSLKEMFKHLARVARILIVLHRRGFIHKDLSPENVTVINGVAKISDLEFAKLRHAEDLEMLTKRDGPGSFTQDIRLATPEFVALEVLQGTYYFRPHVEVKQIHPRDYKPQPCLFTHNPLHDFESVWWITVWFVLSAKLENVITEEQLTPLVDRLEAMRMDLVAAYQTYEQSFDGTKIEEVGEEFAQHLAKLHFTPRDGKISVTKLDMEEGIMVSEEVEGGEECCGADAGITIGKDMTGRGGVGA</sequence>
<accession>A0ACB6Z689</accession>
<protein>
    <submittedName>
        <fullName evidence="1">Uncharacterized protein</fullName>
    </submittedName>
</protein>
<gene>
    <name evidence="1" type="ORF">BDM02DRAFT_3263161</name>
</gene>
<reference evidence="1" key="2">
    <citation type="journal article" date="2020" name="Nat. Commun.">
        <title>Large-scale genome sequencing of mycorrhizal fungi provides insights into the early evolution of symbiotic traits.</title>
        <authorList>
            <person name="Miyauchi S."/>
            <person name="Kiss E."/>
            <person name="Kuo A."/>
            <person name="Drula E."/>
            <person name="Kohler A."/>
            <person name="Sanchez-Garcia M."/>
            <person name="Morin E."/>
            <person name="Andreopoulos B."/>
            <person name="Barry K.W."/>
            <person name="Bonito G."/>
            <person name="Buee M."/>
            <person name="Carver A."/>
            <person name="Chen C."/>
            <person name="Cichocki N."/>
            <person name="Clum A."/>
            <person name="Culley D."/>
            <person name="Crous P.W."/>
            <person name="Fauchery L."/>
            <person name="Girlanda M."/>
            <person name="Hayes R.D."/>
            <person name="Keri Z."/>
            <person name="LaButti K."/>
            <person name="Lipzen A."/>
            <person name="Lombard V."/>
            <person name="Magnuson J."/>
            <person name="Maillard F."/>
            <person name="Murat C."/>
            <person name="Nolan M."/>
            <person name="Ohm R.A."/>
            <person name="Pangilinan J."/>
            <person name="Pereira M.F."/>
            <person name="Perotto S."/>
            <person name="Peter M."/>
            <person name="Pfister S."/>
            <person name="Riley R."/>
            <person name="Sitrit Y."/>
            <person name="Stielow J.B."/>
            <person name="Szollosi G."/>
            <person name="Zifcakova L."/>
            <person name="Stursova M."/>
            <person name="Spatafora J.W."/>
            <person name="Tedersoo L."/>
            <person name="Vaario L.M."/>
            <person name="Yamada A."/>
            <person name="Yan M."/>
            <person name="Wang P."/>
            <person name="Xu J."/>
            <person name="Bruns T."/>
            <person name="Baldrian P."/>
            <person name="Vilgalys R."/>
            <person name="Dunand C."/>
            <person name="Henrissat B."/>
            <person name="Grigoriev I.V."/>
            <person name="Hibbett D."/>
            <person name="Nagy L.G."/>
            <person name="Martin F.M."/>
        </authorList>
    </citation>
    <scope>NUCLEOTIDE SEQUENCE</scope>
    <source>
        <strain evidence="1">P2</strain>
    </source>
</reference>
<organism evidence="1 2">
    <name type="scientific">Thelephora ganbajun</name>
    <name type="common">Ganba fungus</name>
    <dbReference type="NCBI Taxonomy" id="370292"/>
    <lineage>
        <taxon>Eukaryota</taxon>
        <taxon>Fungi</taxon>
        <taxon>Dikarya</taxon>
        <taxon>Basidiomycota</taxon>
        <taxon>Agaricomycotina</taxon>
        <taxon>Agaricomycetes</taxon>
        <taxon>Thelephorales</taxon>
        <taxon>Thelephoraceae</taxon>
        <taxon>Thelephora</taxon>
    </lineage>
</organism>
<keyword evidence="2" id="KW-1185">Reference proteome</keyword>